<accession>A0ABN0VZB5</accession>
<feature type="compositionally biased region" description="Basic and acidic residues" evidence="1">
    <location>
        <begin position="1"/>
        <end position="18"/>
    </location>
</feature>
<comment type="caution">
    <text evidence="2">The sequence shown here is derived from an EMBL/GenBank/DDBJ whole genome shotgun (WGS) entry which is preliminary data.</text>
</comment>
<organism evidence="2 3">
    <name type="scientific">Actinoallomurus spadix</name>
    <dbReference type="NCBI Taxonomy" id="79912"/>
    <lineage>
        <taxon>Bacteria</taxon>
        <taxon>Bacillati</taxon>
        <taxon>Actinomycetota</taxon>
        <taxon>Actinomycetes</taxon>
        <taxon>Streptosporangiales</taxon>
        <taxon>Thermomonosporaceae</taxon>
        <taxon>Actinoallomurus</taxon>
    </lineage>
</organism>
<feature type="region of interest" description="Disordered" evidence="1">
    <location>
        <begin position="1"/>
        <end position="77"/>
    </location>
</feature>
<proteinExistence type="predicted"/>
<reference evidence="2 3" key="1">
    <citation type="journal article" date="2019" name="Int. J. Syst. Evol. Microbiol.">
        <title>The Global Catalogue of Microorganisms (GCM) 10K type strain sequencing project: providing services to taxonomists for standard genome sequencing and annotation.</title>
        <authorList>
            <consortium name="The Broad Institute Genomics Platform"/>
            <consortium name="The Broad Institute Genome Sequencing Center for Infectious Disease"/>
            <person name="Wu L."/>
            <person name="Ma J."/>
        </authorList>
    </citation>
    <scope>NUCLEOTIDE SEQUENCE [LARGE SCALE GENOMIC DNA]</scope>
    <source>
        <strain evidence="2 3">JCM 3146</strain>
    </source>
</reference>
<name>A0ABN0VZB5_9ACTN</name>
<evidence type="ECO:0000256" key="1">
    <source>
        <dbReference type="SAM" id="MobiDB-lite"/>
    </source>
</evidence>
<sequence>MQGERIEPGDPADLRQPDEGEAVAPVRQDLTAGQPEHHPIDDSAGVNRHGVQESSHPRPPGPRRSEPISLYDAGSDVTSSAIRSATVNADGNETMEAAKPAWPSVITGIR</sequence>
<protein>
    <submittedName>
        <fullName evidence="2">Uncharacterized protein</fullName>
    </submittedName>
</protein>
<dbReference type="EMBL" id="BAAABM010000007">
    <property type="protein sequence ID" value="GAA0320885.1"/>
    <property type="molecule type" value="Genomic_DNA"/>
</dbReference>
<gene>
    <name evidence="2" type="ORF">GCM10010151_08250</name>
</gene>
<evidence type="ECO:0000313" key="3">
    <source>
        <dbReference type="Proteomes" id="UP001501822"/>
    </source>
</evidence>
<dbReference type="Proteomes" id="UP001501822">
    <property type="component" value="Unassembled WGS sequence"/>
</dbReference>
<evidence type="ECO:0000313" key="2">
    <source>
        <dbReference type="EMBL" id="GAA0320885.1"/>
    </source>
</evidence>
<keyword evidence="3" id="KW-1185">Reference proteome</keyword>